<name>A0A1U9UKF8_CUPNE</name>
<dbReference type="RefSeq" id="WP_078195130.1">
    <property type="nucleotide sequence ID" value="NZ_CP017757.2"/>
</dbReference>
<evidence type="ECO:0000313" key="2">
    <source>
        <dbReference type="Proteomes" id="UP000189627"/>
    </source>
</evidence>
<evidence type="ECO:0000313" key="1">
    <source>
        <dbReference type="EMBL" id="AQV92665.1"/>
    </source>
</evidence>
<sequence>MRQALETDDRLSSAEVKLELDNLSPADWVRVERLARRIFSGVAHASHEDILHEACVKLLSGERIWHRGYAAIPAIVSVLESMASNHRKREKNGPIDPNAAVATAEPMEDESVLVRQVEPVNSITPEMAVSDGQQLTMLDALLADDVEAMLVAYEWAAGRRGREAAEELGMSVNQYEAARKRLVRKLESMEDERRQG</sequence>
<dbReference type="EMBL" id="CP017757">
    <property type="protein sequence ID" value="AQV92665.1"/>
    <property type="molecule type" value="Genomic_DNA"/>
</dbReference>
<organism evidence="1 2">
    <name type="scientific">Cupriavidus necator</name>
    <name type="common">Alcaligenes eutrophus</name>
    <name type="synonym">Ralstonia eutropha</name>
    <dbReference type="NCBI Taxonomy" id="106590"/>
    <lineage>
        <taxon>Bacteria</taxon>
        <taxon>Pseudomonadati</taxon>
        <taxon>Pseudomonadota</taxon>
        <taxon>Betaproteobacteria</taxon>
        <taxon>Burkholderiales</taxon>
        <taxon>Burkholderiaceae</taxon>
        <taxon>Cupriavidus</taxon>
    </lineage>
</organism>
<gene>
    <name evidence="1" type="ORF">BJN34_02010</name>
</gene>
<dbReference type="AlphaFoldDB" id="A0A1U9UKF8"/>
<proteinExistence type="predicted"/>
<accession>A0A1U9UKF8</accession>
<dbReference type="Proteomes" id="UP000189627">
    <property type="component" value="Chromosome 1"/>
</dbReference>
<reference evidence="2" key="1">
    <citation type="submission" date="2017-02" db="EMBL/GenBank/DDBJ databases">
        <title>Complete genome sequence of Cupriavidus necator strain NH9, a 3-chlorobenzoate degrader.</title>
        <authorList>
            <person name="Moriuchi R."/>
            <person name="Dohra H."/>
            <person name="Ogawa N."/>
        </authorList>
    </citation>
    <scope>NUCLEOTIDE SEQUENCE [LARGE SCALE GENOMIC DNA]</scope>
    <source>
        <strain evidence="2">NH9</strain>
    </source>
</reference>
<protein>
    <submittedName>
        <fullName evidence="1">Sigma-70 family RNA polymerase sigma factor</fullName>
    </submittedName>
</protein>
<dbReference type="OrthoDB" id="8909071at2"/>
<dbReference type="KEGG" id="cuh:BJN34_02010"/>